<evidence type="ECO:0000256" key="1">
    <source>
        <dbReference type="SAM" id="MobiDB-lite"/>
    </source>
</evidence>
<dbReference type="EMBL" id="CP110429">
    <property type="protein sequence ID" value="WAQ88561.1"/>
    <property type="molecule type" value="Genomic_DNA"/>
</dbReference>
<feature type="compositionally biased region" description="Low complexity" evidence="1">
    <location>
        <begin position="1"/>
        <end position="25"/>
    </location>
</feature>
<feature type="region of interest" description="Disordered" evidence="1">
    <location>
        <begin position="1"/>
        <end position="27"/>
    </location>
</feature>
<sequence>MAVVAQAVSPSSSSSTASTPLGSTSNMPLGIKTPDGISSVVSSSSSFPVIAKADMMTILADIAFHHIEIYEAIGTALIINGRAEYFQTVDRVVLAISAMFISFKLINRELELHSPDRLKSLICALSILSGDGSNLPMASRPN</sequence>
<proteinExistence type="predicted"/>
<gene>
    <name evidence="2" type="ORF">PtA15_9A688</name>
</gene>
<dbReference type="RefSeq" id="XP_053024116.1">
    <property type="nucleotide sequence ID" value="XM_053172923.1"/>
</dbReference>
<dbReference type="Proteomes" id="UP001164743">
    <property type="component" value="Chromosome 9A"/>
</dbReference>
<name>A0ABY7CTI2_9BASI</name>
<organism evidence="2 3">
    <name type="scientific">Puccinia triticina</name>
    <dbReference type="NCBI Taxonomy" id="208348"/>
    <lineage>
        <taxon>Eukaryota</taxon>
        <taxon>Fungi</taxon>
        <taxon>Dikarya</taxon>
        <taxon>Basidiomycota</taxon>
        <taxon>Pucciniomycotina</taxon>
        <taxon>Pucciniomycetes</taxon>
        <taxon>Pucciniales</taxon>
        <taxon>Pucciniaceae</taxon>
        <taxon>Puccinia</taxon>
    </lineage>
</organism>
<keyword evidence="3" id="KW-1185">Reference proteome</keyword>
<protein>
    <submittedName>
        <fullName evidence="2">Uncharacterized protein</fullName>
    </submittedName>
</protein>
<dbReference type="GeneID" id="77813818"/>
<accession>A0ABY7CTI2</accession>
<evidence type="ECO:0000313" key="2">
    <source>
        <dbReference type="EMBL" id="WAQ88561.1"/>
    </source>
</evidence>
<evidence type="ECO:0000313" key="3">
    <source>
        <dbReference type="Proteomes" id="UP001164743"/>
    </source>
</evidence>
<reference evidence="2" key="1">
    <citation type="submission" date="2022-10" db="EMBL/GenBank/DDBJ databases">
        <title>Puccinia triticina Genome sequencing and assembly.</title>
        <authorList>
            <person name="Li C."/>
        </authorList>
    </citation>
    <scope>NUCLEOTIDE SEQUENCE</scope>
    <source>
        <strain evidence="2">Pt15</strain>
    </source>
</reference>